<reference evidence="2" key="1">
    <citation type="journal article" date="2016" name="Genome Announc.">
        <title>Genome sequence of Ustilaginoidea virens IPU010, a rice pathogenic fungus causing false smut.</title>
        <authorList>
            <person name="Kumagai T."/>
            <person name="Ishii T."/>
            <person name="Terai G."/>
            <person name="Umemura M."/>
            <person name="Machida M."/>
            <person name="Asai K."/>
        </authorList>
    </citation>
    <scope>NUCLEOTIDE SEQUENCE [LARGE SCALE GENOMIC DNA]</scope>
    <source>
        <strain evidence="2">IPU010</strain>
    </source>
</reference>
<dbReference type="AlphaFoldDB" id="A0A1B5KX86"/>
<comment type="caution">
    <text evidence="1">The sequence shown here is derived from an EMBL/GenBank/DDBJ whole genome shotgun (WGS) entry which is preliminary data.</text>
</comment>
<gene>
    <name evidence="1" type="ORF">UVI_02019130</name>
</gene>
<organism evidence="1 2">
    <name type="scientific">Ustilaginoidea virens</name>
    <name type="common">Rice false smut fungus</name>
    <name type="synonym">Villosiclava virens</name>
    <dbReference type="NCBI Taxonomy" id="1159556"/>
    <lineage>
        <taxon>Eukaryota</taxon>
        <taxon>Fungi</taxon>
        <taxon>Dikarya</taxon>
        <taxon>Ascomycota</taxon>
        <taxon>Pezizomycotina</taxon>
        <taxon>Sordariomycetes</taxon>
        <taxon>Hypocreomycetidae</taxon>
        <taxon>Hypocreales</taxon>
        <taxon>Clavicipitaceae</taxon>
        <taxon>Ustilaginoidea</taxon>
    </lineage>
</organism>
<accession>A0A1B5KX86</accession>
<name>A0A1B5KX86_USTVR</name>
<dbReference type="Proteomes" id="UP000054053">
    <property type="component" value="Unassembled WGS sequence"/>
</dbReference>
<sequence>MAASVLSGAAFGAAMAAAGFHEPSVVVSQLRFENWHMMQAFLTATATSA</sequence>
<dbReference type="EMBL" id="BBTG02000007">
    <property type="protein sequence ID" value="GAO15672.1"/>
    <property type="molecule type" value="Genomic_DNA"/>
</dbReference>
<proteinExistence type="predicted"/>
<protein>
    <submittedName>
        <fullName evidence="1">Uncharacterized protein</fullName>
    </submittedName>
</protein>
<evidence type="ECO:0000313" key="2">
    <source>
        <dbReference type="Proteomes" id="UP000054053"/>
    </source>
</evidence>
<evidence type="ECO:0000313" key="1">
    <source>
        <dbReference type="EMBL" id="GAO15672.1"/>
    </source>
</evidence>